<organism evidence="1">
    <name type="scientific">Arundo donax</name>
    <name type="common">Giant reed</name>
    <name type="synonym">Donax arundinaceus</name>
    <dbReference type="NCBI Taxonomy" id="35708"/>
    <lineage>
        <taxon>Eukaryota</taxon>
        <taxon>Viridiplantae</taxon>
        <taxon>Streptophyta</taxon>
        <taxon>Embryophyta</taxon>
        <taxon>Tracheophyta</taxon>
        <taxon>Spermatophyta</taxon>
        <taxon>Magnoliopsida</taxon>
        <taxon>Liliopsida</taxon>
        <taxon>Poales</taxon>
        <taxon>Poaceae</taxon>
        <taxon>PACMAD clade</taxon>
        <taxon>Arundinoideae</taxon>
        <taxon>Arundineae</taxon>
        <taxon>Arundo</taxon>
    </lineage>
</organism>
<proteinExistence type="predicted"/>
<name>A0A0A8Y6Z3_ARUDO</name>
<evidence type="ECO:0000313" key="1">
    <source>
        <dbReference type="EMBL" id="JAD21886.1"/>
    </source>
</evidence>
<protein>
    <submittedName>
        <fullName evidence="1">Uncharacterized protein</fullName>
    </submittedName>
</protein>
<reference evidence="1" key="2">
    <citation type="journal article" date="2015" name="Data Brief">
        <title>Shoot transcriptome of the giant reed, Arundo donax.</title>
        <authorList>
            <person name="Barrero R.A."/>
            <person name="Guerrero F.D."/>
            <person name="Moolhuijzen P."/>
            <person name="Goolsby J.A."/>
            <person name="Tidwell J."/>
            <person name="Bellgard S.E."/>
            <person name="Bellgard M.I."/>
        </authorList>
    </citation>
    <scope>NUCLEOTIDE SEQUENCE</scope>
    <source>
        <tissue evidence="1">Shoot tissue taken approximately 20 cm above the soil surface</tissue>
    </source>
</reference>
<sequence>MLSLYVLITFFFSVVRWGKVRMCSILQK</sequence>
<dbReference type="AlphaFoldDB" id="A0A0A8Y6Z3"/>
<dbReference type="EMBL" id="GBRH01276009">
    <property type="protein sequence ID" value="JAD21886.1"/>
    <property type="molecule type" value="Transcribed_RNA"/>
</dbReference>
<reference evidence="1" key="1">
    <citation type="submission" date="2014-09" db="EMBL/GenBank/DDBJ databases">
        <authorList>
            <person name="Magalhaes I.L.F."/>
            <person name="Oliveira U."/>
            <person name="Santos F.R."/>
            <person name="Vidigal T.H.D.A."/>
            <person name="Brescovit A.D."/>
            <person name="Santos A.J."/>
        </authorList>
    </citation>
    <scope>NUCLEOTIDE SEQUENCE</scope>
    <source>
        <tissue evidence="1">Shoot tissue taken approximately 20 cm above the soil surface</tissue>
    </source>
</reference>
<accession>A0A0A8Y6Z3</accession>